<protein>
    <submittedName>
        <fullName evidence="4">Uncharacterized protein</fullName>
    </submittedName>
</protein>
<dbReference type="PANTHER" id="PTHR19857:SF21">
    <property type="entry name" value="ANAPHASE-PROMOTING COMPLEX SUBUNIT 4 WD40 DOMAIN-CONTAINING PROTEIN"/>
    <property type="match status" value="1"/>
</dbReference>
<evidence type="ECO:0000256" key="1">
    <source>
        <dbReference type="ARBA" id="ARBA00022574"/>
    </source>
</evidence>
<reference evidence="4" key="2">
    <citation type="submission" date="2025-09" db="UniProtKB">
        <authorList>
            <consortium name="Ensembl"/>
        </authorList>
    </citation>
    <scope>IDENTIFICATION</scope>
</reference>
<dbReference type="SUPFAM" id="SSF50978">
    <property type="entry name" value="WD40 repeat-like"/>
    <property type="match status" value="1"/>
</dbReference>
<dbReference type="InterPro" id="IPR015943">
    <property type="entry name" value="WD40/YVTN_repeat-like_dom_sf"/>
</dbReference>
<keyword evidence="2" id="KW-0677">Repeat</keyword>
<dbReference type="PANTHER" id="PTHR19857">
    <property type="entry name" value="MITOCHONDRIAL DIVISION PROTEIN 1-RELATED"/>
    <property type="match status" value="1"/>
</dbReference>
<evidence type="ECO:0000256" key="2">
    <source>
        <dbReference type="ARBA" id="ARBA00022737"/>
    </source>
</evidence>
<proteinExistence type="predicted"/>
<accession>A0A3B3RYX1</accession>
<dbReference type="STRING" id="1676925.ENSPKIP00000022996"/>
<evidence type="ECO:0000256" key="3">
    <source>
        <dbReference type="PROSITE-ProRule" id="PRU00221"/>
    </source>
</evidence>
<dbReference type="GeneTree" id="ENSGT00940000169428"/>
<dbReference type="InterPro" id="IPR051179">
    <property type="entry name" value="WD_repeat_multifunction"/>
</dbReference>
<evidence type="ECO:0000313" key="4">
    <source>
        <dbReference type="Ensembl" id="ENSPKIP00000022996.1"/>
    </source>
</evidence>
<dbReference type="Pfam" id="PF00400">
    <property type="entry name" value="WD40"/>
    <property type="match status" value="1"/>
</dbReference>
<dbReference type="SMART" id="SM00320">
    <property type="entry name" value="WD40"/>
    <property type="match status" value="2"/>
</dbReference>
<dbReference type="PROSITE" id="PS50082">
    <property type="entry name" value="WD_REPEATS_2"/>
    <property type="match status" value="1"/>
</dbReference>
<reference evidence="4" key="1">
    <citation type="submission" date="2025-08" db="UniProtKB">
        <authorList>
            <consortium name="Ensembl"/>
        </authorList>
    </citation>
    <scope>IDENTIFICATION</scope>
</reference>
<feature type="repeat" description="WD" evidence="3">
    <location>
        <begin position="13"/>
        <end position="47"/>
    </location>
</feature>
<dbReference type="InterPro" id="IPR019775">
    <property type="entry name" value="WD40_repeat_CS"/>
</dbReference>
<dbReference type="InterPro" id="IPR001680">
    <property type="entry name" value="WD40_rpt"/>
</dbReference>
<dbReference type="PROSITE" id="PS50294">
    <property type="entry name" value="WD_REPEATS_REGION"/>
    <property type="match status" value="1"/>
</dbReference>
<dbReference type="Ensembl" id="ENSPKIT00000003668.1">
    <property type="protein sequence ID" value="ENSPKIP00000022996.1"/>
    <property type="gene ID" value="ENSPKIG00000006793.1"/>
</dbReference>
<dbReference type="AlphaFoldDB" id="A0A3B3RYX1"/>
<name>A0A3B3RYX1_9TELE</name>
<dbReference type="PROSITE" id="PS00678">
    <property type="entry name" value="WD_REPEATS_1"/>
    <property type="match status" value="1"/>
</dbReference>
<dbReference type="Gene3D" id="2.130.10.10">
    <property type="entry name" value="YVTN repeat-like/Quinoprotein amine dehydrogenase"/>
    <property type="match status" value="1"/>
</dbReference>
<keyword evidence="1 3" id="KW-0853">WD repeat</keyword>
<sequence length="215" mass="23703">MTGDLRKCPVKKLEGHQSRVTSCSWSNEQGLLVTGAQDGTVRIWDVSQTAAEFHSAHSRNLHCVSPVGWSARGTFLAAFQNRLVNIWAVNGPQANVAMQPSWVTALSWVQTFTPYSIPCVASQPNASESLLVGRLDGTLCWLEVTEDLQVKSTELICCQRKEAPQCIAWHSSDKPFAVGYSDGKILLGTVEPNDTKQPLILSAFPVRKMLLLLYF</sequence>
<organism evidence="4 5">
    <name type="scientific">Paramormyrops kingsleyae</name>
    <dbReference type="NCBI Taxonomy" id="1676925"/>
    <lineage>
        <taxon>Eukaryota</taxon>
        <taxon>Metazoa</taxon>
        <taxon>Chordata</taxon>
        <taxon>Craniata</taxon>
        <taxon>Vertebrata</taxon>
        <taxon>Euteleostomi</taxon>
        <taxon>Actinopterygii</taxon>
        <taxon>Neopterygii</taxon>
        <taxon>Teleostei</taxon>
        <taxon>Osteoglossocephala</taxon>
        <taxon>Osteoglossomorpha</taxon>
        <taxon>Osteoglossiformes</taxon>
        <taxon>Mormyridae</taxon>
        <taxon>Paramormyrops</taxon>
    </lineage>
</organism>
<keyword evidence="5" id="KW-1185">Reference proteome</keyword>
<dbReference type="InterPro" id="IPR036322">
    <property type="entry name" value="WD40_repeat_dom_sf"/>
</dbReference>
<dbReference type="Proteomes" id="UP000261540">
    <property type="component" value="Unplaced"/>
</dbReference>
<evidence type="ECO:0000313" key="5">
    <source>
        <dbReference type="Proteomes" id="UP000261540"/>
    </source>
</evidence>